<dbReference type="EMBL" id="MK071998">
    <property type="protein sequence ID" value="AYV76796.1"/>
    <property type="molecule type" value="Genomic_DNA"/>
</dbReference>
<organism evidence="2">
    <name type="scientific">Barrevirus sp</name>
    <dbReference type="NCBI Taxonomy" id="2487763"/>
    <lineage>
        <taxon>Viruses</taxon>
        <taxon>Varidnaviria</taxon>
        <taxon>Bamfordvirae</taxon>
        <taxon>Nucleocytoviricota</taxon>
        <taxon>Megaviricetes</taxon>
        <taxon>Imitervirales</taxon>
        <taxon>Mimiviridae</taxon>
        <taxon>Klosneuvirinae</taxon>
    </lineage>
</organism>
<proteinExistence type="predicted"/>
<gene>
    <name evidence="2" type="ORF">Barrevirus1_18</name>
</gene>
<evidence type="ECO:0000256" key="1">
    <source>
        <dbReference type="SAM" id="MobiDB-lite"/>
    </source>
</evidence>
<name>A0A3G4ZPI1_9VIRU</name>
<evidence type="ECO:0000313" key="2">
    <source>
        <dbReference type="EMBL" id="AYV76796.1"/>
    </source>
</evidence>
<feature type="region of interest" description="Disordered" evidence="1">
    <location>
        <begin position="98"/>
        <end position="136"/>
    </location>
</feature>
<protein>
    <submittedName>
        <fullName evidence="2">Uncharacterized protein</fullName>
    </submittedName>
</protein>
<reference evidence="2" key="1">
    <citation type="submission" date="2018-10" db="EMBL/GenBank/DDBJ databases">
        <title>Hidden diversity of soil giant viruses.</title>
        <authorList>
            <person name="Schulz F."/>
            <person name="Alteio L."/>
            <person name="Goudeau D."/>
            <person name="Ryan E.M."/>
            <person name="Malmstrom R.R."/>
            <person name="Blanchard J."/>
            <person name="Woyke T."/>
        </authorList>
    </citation>
    <scope>NUCLEOTIDE SEQUENCE</scope>
    <source>
        <strain evidence="2">BAV1</strain>
    </source>
</reference>
<sequence>MAEPKRKCATISLSYFKSGDDVARCLIKNPDDTVNTKETIGNHIALLESVIQHLKSINDLIPEASNCTIHGDTHYISITGPENIIDELVTQKLAYIDDWNEEEGDDEQNFDDEEEGEIIEGDDVEGESEENEQMQT</sequence>
<accession>A0A3G4ZPI1</accession>